<dbReference type="EMBL" id="JARBJD010000006">
    <property type="protein sequence ID" value="KAK2963393.1"/>
    <property type="molecule type" value="Genomic_DNA"/>
</dbReference>
<keyword evidence="2" id="KW-0472">Membrane</keyword>
<evidence type="ECO:0000313" key="4">
    <source>
        <dbReference type="Proteomes" id="UP001281761"/>
    </source>
</evidence>
<feature type="region of interest" description="Disordered" evidence="1">
    <location>
        <begin position="1375"/>
        <end position="1448"/>
    </location>
</feature>
<accession>A0ABQ9YI11</accession>
<comment type="caution">
    <text evidence="3">The sequence shown here is derived from an EMBL/GenBank/DDBJ whole genome shotgun (WGS) entry which is preliminary data.</text>
</comment>
<feature type="transmembrane region" description="Helical" evidence="2">
    <location>
        <begin position="1255"/>
        <end position="1287"/>
    </location>
</feature>
<sequence length="1448" mass="161982">MIDYKGRHLTITSSTFISSSNESGFLLNVSHNAYLSLEKSTFIVTDAVENSTATQSIFALTENITFYDFQENIFYVANPDGNGYIVRLNHPMSFHYANDGTSIDLSSSTYSAILAGNETFDLNSGDKDVFVSVKGSDTPYCSTKMLSCQTIKHLFEFKNRIPYTLYCVSDLTVKTPLTINPLCTSITTDSYSVYHVLNQSDSANSAVFFVASSSNIRLDHLYFLLNPGEVTFFQMSSATAEFIDLRFKVKEEHTQPVTLFSMNQTRNKKKISISLRIHDHPFIQSCFFDVSASLCEISNSALKNVELDQNSTLFFDSIPNLFSCTFENVSVISERNPFLLNYSQSADNLIEHCLFQQCTVSHGSLIRVCAGVDLTVKDCSFWENEGSESGCIFVLSGESNKQTVTITDSFFRNNRHRQYDFDNASEFGSDLTSTGKVKLELNGTRFASRYPQIVVNKAPFVTKESIAKLYLDPIGNDSIGCGTNPNNLCKTFLMAMNLQGDATDYSLYPSGLFCEKGVEVVNKTMIILGQKHALLEISNESSSFIVRDNSSLNVKQVIFHIDKLPHGHYFTCLNSTVIIDDTDYTICLDDVTSDVPRVLNVPLFVATESVLNIIDMRFTGSDSLVISAPLVSLQNSSSDIQIDFWKVTVSENVSLLDSTIFANHSVLIYNCSLRDSKLSNDSSFFSSAIRQNGTFNVVNCSFHNLTSSDEDTYHLLRLDVTRNEADVTITNNNYSALTHSNKNGSIVSVNFADNTNYTNWLTKAFPAPYPGIEWNSHIINTISEENKTIEENIFSLIISEKDEYFVSPGKGTDSIDCGDFDTPCKTIKFMSTTIPLRKNQTRKLHLMDFAQNTAPINDLMCREFTGNDTNATLSIGIERLKSEPVFQCTNNMTIHHLAIVAPHSLTDDIFMCHPLIQTSNASLNVTSVTFQQSSFAAAINTIFLKSSNSNIDLVECTFQHIQTQVVLLNISLESGNHINMSRVAFSDIELSVTPNTPLITIKSDHQSQTNQSELDPIKFCDIMFKDITVPTGKILEVIADKGWNMDVVNTVIDKCIALDTLVHFVMWNTSNVTSLQVRSAHLISNDTPNTHMIWIECKSPENLSLSVNEEPDYSTVHLNDWNITSSYCDPPSSKEDKVPIQGGFVKIDVDKAWKICFQNSMLKRLHPNANESFGTVLVNFKSSSPDFSFKNLEFEECSTKRGQNIGFIFRESVPRNLNQKLQVKFQYGRKHSFEYKIGENDHIHSLQYVQTLAPWHIALLSLAAILALPVVLNFLFCFPSLPFLFCFRKRYSSPSPKASRLPRLLLPDGGLGQTDTDDHHNNIFINSGPSRLHLANDPHAPTLNQHVYTRKKSDVLAQSSMRSYYSPRVKEHLEQLPSERARLRESSSSSPLDTWMENSSSEILNSTSHSSSKDHNKSKKKGSKGTGKKKRGGSERSGSESRIDSSSS</sequence>
<reference evidence="3 4" key="1">
    <citation type="journal article" date="2022" name="bioRxiv">
        <title>Genomics of Preaxostyla Flagellates Illuminates Evolutionary Transitions and the Path Towards Mitochondrial Loss.</title>
        <authorList>
            <person name="Novak L.V.F."/>
            <person name="Treitli S.C."/>
            <person name="Pyrih J."/>
            <person name="Halakuc P."/>
            <person name="Pipaliya S.V."/>
            <person name="Vacek V."/>
            <person name="Brzon O."/>
            <person name="Soukal P."/>
            <person name="Eme L."/>
            <person name="Dacks J.B."/>
            <person name="Karnkowska A."/>
            <person name="Elias M."/>
            <person name="Hampl V."/>
        </authorList>
    </citation>
    <scope>NUCLEOTIDE SEQUENCE [LARGE SCALE GENOMIC DNA]</scope>
    <source>
        <strain evidence="3">NAU3</strain>
        <tissue evidence="3">Gut</tissue>
    </source>
</reference>
<evidence type="ECO:0000256" key="2">
    <source>
        <dbReference type="SAM" id="Phobius"/>
    </source>
</evidence>
<keyword evidence="2" id="KW-1133">Transmembrane helix</keyword>
<evidence type="ECO:0008006" key="5">
    <source>
        <dbReference type="Google" id="ProtNLM"/>
    </source>
</evidence>
<keyword evidence="2" id="KW-0812">Transmembrane</keyword>
<evidence type="ECO:0000256" key="1">
    <source>
        <dbReference type="SAM" id="MobiDB-lite"/>
    </source>
</evidence>
<feature type="compositionally biased region" description="Basic residues" evidence="1">
    <location>
        <begin position="1416"/>
        <end position="1431"/>
    </location>
</feature>
<feature type="compositionally biased region" description="Basic and acidic residues" evidence="1">
    <location>
        <begin position="1432"/>
        <end position="1448"/>
    </location>
</feature>
<proteinExistence type="predicted"/>
<evidence type="ECO:0000313" key="3">
    <source>
        <dbReference type="EMBL" id="KAK2963393.1"/>
    </source>
</evidence>
<keyword evidence="4" id="KW-1185">Reference proteome</keyword>
<organism evidence="3 4">
    <name type="scientific">Blattamonas nauphoetae</name>
    <dbReference type="NCBI Taxonomy" id="2049346"/>
    <lineage>
        <taxon>Eukaryota</taxon>
        <taxon>Metamonada</taxon>
        <taxon>Preaxostyla</taxon>
        <taxon>Oxymonadida</taxon>
        <taxon>Blattamonas</taxon>
    </lineage>
</organism>
<gene>
    <name evidence="3" type="ORF">BLNAU_1434</name>
</gene>
<protein>
    <recommendedName>
        <fullName evidence="5">Transmembrane protein</fullName>
    </recommendedName>
</protein>
<dbReference type="Proteomes" id="UP001281761">
    <property type="component" value="Unassembled WGS sequence"/>
</dbReference>
<feature type="compositionally biased region" description="Basic and acidic residues" evidence="1">
    <location>
        <begin position="1375"/>
        <end position="1385"/>
    </location>
</feature>
<name>A0ABQ9YI11_9EUKA</name>